<comment type="caution">
    <text evidence="12">The sequence shown here is derived from an EMBL/GenBank/DDBJ whole genome shotgun (WGS) entry which is preliminary data.</text>
</comment>
<dbReference type="InterPro" id="IPR014014">
    <property type="entry name" value="RNA_helicase_DEAD_Q_motif"/>
</dbReference>
<dbReference type="InterPro" id="IPR050079">
    <property type="entry name" value="DEAD_box_RNA_helicase"/>
</dbReference>
<accession>A0ABS2GQL0</accession>
<dbReference type="PANTHER" id="PTHR47959:SF2">
    <property type="entry name" value="ATP-DEPENDENT RNA HELICASE DEAD BOX FAMILY"/>
    <property type="match status" value="1"/>
</dbReference>
<dbReference type="EMBL" id="JACJKX010000003">
    <property type="protein sequence ID" value="MBM6928095.1"/>
    <property type="molecule type" value="Genomic_DNA"/>
</dbReference>
<dbReference type="InterPro" id="IPR011545">
    <property type="entry name" value="DEAD/DEAH_box_helicase_dom"/>
</dbReference>
<dbReference type="GO" id="GO:0004386">
    <property type="term" value="F:helicase activity"/>
    <property type="evidence" value="ECO:0007669"/>
    <property type="project" value="UniProtKB-KW"/>
</dbReference>
<name>A0ABS2GQL0_9BURK</name>
<feature type="domain" description="DEAD-box RNA helicase Q" evidence="11">
    <location>
        <begin position="2"/>
        <end position="30"/>
    </location>
</feature>
<dbReference type="InterPro" id="IPR000629">
    <property type="entry name" value="RNA-helicase_DEAD-box_CS"/>
</dbReference>
<feature type="compositionally biased region" description="Basic residues" evidence="8">
    <location>
        <begin position="396"/>
        <end position="410"/>
    </location>
</feature>
<dbReference type="Proteomes" id="UP000777002">
    <property type="component" value="Unassembled WGS sequence"/>
</dbReference>
<evidence type="ECO:0000256" key="6">
    <source>
        <dbReference type="PROSITE-ProRule" id="PRU00552"/>
    </source>
</evidence>
<evidence type="ECO:0000256" key="3">
    <source>
        <dbReference type="ARBA" id="ARBA00022806"/>
    </source>
</evidence>
<dbReference type="SMART" id="SM00487">
    <property type="entry name" value="DEXDc"/>
    <property type="match status" value="1"/>
</dbReference>
<dbReference type="PROSITE" id="PS00039">
    <property type="entry name" value="DEAD_ATP_HELICASE"/>
    <property type="match status" value="1"/>
</dbReference>
<dbReference type="InterPro" id="IPR027417">
    <property type="entry name" value="P-loop_NTPase"/>
</dbReference>
<protein>
    <submittedName>
        <fullName evidence="12">DEAD/DEAH box helicase</fullName>
    </submittedName>
</protein>
<dbReference type="PROSITE" id="PS51192">
    <property type="entry name" value="HELICASE_ATP_BIND_1"/>
    <property type="match status" value="1"/>
</dbReference>
<dbReference type="Pfam" id="PF00270">
    <property type="entry name" value="DEAD"/>
    <property type="match status" value="1"/>
</dbReference>
<keyword evidence="2 7" id="KW-0378">Hydrolase</keyword>
<dbReference type="SMART" id="SM00490">
    <property type="entry name" value="HELICc"/>
    <property type="match status" value="1"/>
</dbReference>
<dbReference type="InterPro" id="IPR044742">
    <property type="entry name" value="DEAD/DEAH_RhlB"/>
</dbReference>
<sequence length="440" mass="49238">MTSFHDLGLSSALCEAVKNKKWQEPSAVQQKAIPSVLEGRDVMAIAQTGSGKTGAFLLPILQRLTQEKGKSGFPLALILAPTRELALQIFENVEFFGNSVSKSGALLIGGVSPVHQMKALQSKPDILVATPGRLLDHIRQQNLSLDSIKYLVLDEADRMLDMGFWPDIKKILSHCSQKRQSLLFSATLSDDIHLLSQSLLRKPLLIEINANRDAASVNQTFFQVPTSEKALFLRDLIVDNGLEQVLVFTREKASAAKLAAHLKKDGFTVDALHGDKTQAQRIRILEAFKNHSLRVLVATDLASRGLDIKALPVVINYELPADPHDYIHRIGRTGRAGSAGLAYSLVGEKDFYRFQAIGSLLKKRPDLETPEKFKAYFETLQSREQKQRESDDQKSFKKSVRDRKSKACRPPRKDFKKNSPDRDNKSSIQKDSFEYLMPDF</sequence>
<dbReference type="PANTHER" id="PTHR47959">
    <property type="entry name" value="ATP-DEPENDENT RNA HELICASE RHLE-RELATED"/>
    <property type="match status" value="1"/>
</dbReference>
<dbReference type="Pfam" id="PF00271">
    <property type="entry name" value="Helicase_C"/>
    <property type="match status" value="1"/>
</dbReference>
<dbReference type="RefSeq" id="WP_205049698.1">
    <property type="nucleotide sequence ID" value="NZ_JACJKX010000003.1"/>
</dbReference>
<dbReference type="InterPro" id="IPR001650">
    <property type="entry name" value="Helicase_C-like"/>
</dbReference>
<feature type="domain" description="Helicase ATP-binding" evidence="9">
    <location>
        <begin position="33"/>
        <end position="206"/>
    </location>
</feature>
<evidence type="ECO:0000256" key="4">
    <source>
        <dbReference type="ARBA" id="ARBA00022840"/>
    </source>
</evidence>
<dbReference type="CDD" id="cd18787">
    <property type="entry name" value="SF2_C_DEAD"/>
    <property type="match status" value="1"/>
</dbReference>
<evidence type="ECO:0000256" key="2">
    <source>
        <dbReference type="ARBA" id="ARBA00022801"/>
    </source>
</evidence>
<evidence type="ECO:0000313" key="13">
    <source>
        <dbReference type="Proteomes" id="UP000777002"/>
    </source>
</evidence>
<feature type="short sequence motif" description="Q motif" evidence="6">
    <location>
        <begin position="2"/>
        <end position="30"/>
    </location>
</feature>
<keyword evidence="13" id="KW-1185">Reference proteome</keyword>
<keyword evidence="1 7" id="KW-0547">Nucleotide-binding</keyword>
<feature type="compositionally biased region" description="Basic and acidic residues" evidence="8">
    <location>
        <begin position="382"/>
        <end position="395"/>
    </location>
</feature>
<dbReference type="InterPro" id="IPR014001">
    <property type="entry name" value="Helicase_ATP-bd"/>
</dbReference>
<evidence type="ECO:0000259" key="10">
    <source>
        <dbReference type="PROSITE" id="PS51194"/>
    </source>
</evidence>
<keyword evidence="3 7" id="KW-0347">Helicase</keyword>
<evidence type="ECO:0000259" key="11">
    <source>
        <dbReference type="PROSITE" id="PS51195"/>
    </source>
</evidence>
<evidence type="ECO:0000256" key="8">
    <source>
        <dbReference type="SAM" id="MobiDB-lite"/>
    </source>
</evidence>
<dbReference type="PROSITE" id="PS51195">
    <property type="entry name" value="Q_MOTIF"/>
    <property type="match status" value="1"/>
</dbReference>
<reference evidence="12 13" key="1">
    <citation type="journal article" date="2021" name="Sci. Rep.">
        <title>The distribution of antibiotic resistance genes in chicken gut microbiota commensals.</title>
        <authorList>
            <person name="Juricova H."/>
            <person name="Matiasovicova J."/>
            <person name="Kubasova T."/>
            <person name="Cejkova D."/>
            <person name="Rychlik I."/>
        </authorList>
    </citation>
    <scope>NUCLEOTIDE SEQUENCE [LARGE SCALE GENOMIC DNA]</scope>
    <source>
        <strain evidence="12 13">An562</strain>
    </source>
</reference>
<feature type="region of interest" description="Disordered" evidence="8">
    <location>
        <begin position="382"/>
        <end position="440"/>
    </location>
</feature>
<evidence type="ECO:0000256" key="7">
    <source>
        <dbReference type="RuleBase" id="RU000492"/>
    </source>
</evidence>
<evidence type="ECO:0000256" key="1">
    <source>
        <dbReference type="ARBA" id="ARBA00022741"/>
    </source>
</evidence>
<comment type="similarity">
    <text evidence="5 7">Belongs to the DEAD box helicase family.</text>
</comment>
<keyword evidence="4 7" id="KW-0067">ATP-binding</keyword>
<dbReference type="Gene3D" id="3.40.50.300">
    <property type="entry name" value="P-loop containing nucleotide triphosphate hydrolases"/>
    <property type="match status" value="2"/>
</dbReference>
<evidence type="ECO:0000313" key="12">
    <source>
        <dbReference type="EMBL" id="MBM6928095.1"/>
    </source>
</evidence>
<evidence type="ECO:0000259" key="9">
    <source>
        <dbReference type="PROSITE" id="PS51192"/>
    </source>
</evidence>
<feature type="domain" description="Helicase C-terminal" evidence="10">
    <location>
        <begin position="232"/>
        <end position="377"/>
    </location>
</feature>
<organism evidence="12 13">
    <name type="scientific">Parasutterella secunda</name>
    <dbReference type="NCBI Taxonomy" id="626947"/>
    <lineage>
        <taxon>Bacteria</taxon>
        <taxon>Pseudomonadati</taxon>
        <taxon>Pseudomonadota</taxon>
        <taxon>Betaproteobacteria</taxon>
        <taxon>Burkholderiales</taxon>
        <taxon>Sutterellaceae</taxon>
        <taxon>Parasutterella</taxon>
    </lineage>
</organism>
<feature type="compositionally biased region" description="Basic and acidic residues" evidence="8">
    <location>
        <begin position="411"/>
        <end position="425"/>
    </location>
</feature>
<proteinExistence type="inferred from homology"/>
<gene>
    <name evidence="12" type="ORF">H5985_02250</name>
</gene>
<dbReference type="CDD" id="cd00268">
    <property type="entry name" value="DEADc"/>
    <property type="match status" value="1"/>
</dbReference>
<dbReference type="SUPFAM" id="SSF52540">
    <property type="entry name" value="P-loop containing nucleoside triphosphate hydrolases"/>
    <property type="match status" value="1"/>
</dbReference>
<evidence type="ECO:0000256" key="5">
    <source>
        <dbReference type="ARBA" id="ARBA00038437"/>
    </source>
</evidence>
<dbReference type="PROSITE" id="PS51194">
    <property type="entry name" value="HELICASE_CTER"/>
    <property type="match status" value="1"/>
</dbReference>